<protein>
    <submittedName>
        <fullName evidence="2">Uncharacterized protein</fullName>
    </submittedName>
</protein>
<reference evidence="2 3" key="1">
    <citation type="submission" date="2021-06" db="EMBL/GenBank/DDBJ databases">
        <title>Actinomycetes sequencing.</title>
        <authorList>
            <person name="Shan Q."/>
        </authorList>
    </citation>
    <scope>NUCLEOTIDE SEQUENCE [LARGE SCALE GENOMIC DNA]</scope>
    <source>
        <strain evidence="2 3">NEAU-G5</strain>
    </source>
</reference>
<sequence length="300" mass="31905">MRMRRVGVVRRVLVGSACAAVALGVAPAAAGASSAATAGCGSTLSEREVNSIAALSDTSTLTGSPMRRLEDAIERHHRITDILMRHRDRRGLFLIGLDLSEQRAVMPLQRDPAAFAHPDYAHAVSLELARRILVNFHGEFASGAVEPHWAQYFSLAADCGVSGARVAMAGYNAHLTVDLTYSVAAVGARPEDAGDHFKIVDGIARVGLPIIDRTKAAYGVDIGPLWRFYFLGEGLDRLVGQGVATGPMLEAADDGYNVTVFGNGLALQNPTVHDATVAEIRTLYQSNETAFDVLARLGGL</sequence>
<proteinExistence type="predicted"/>
<dbReference type="Pfam" id="PF19458">
    <property type="entry name" value="DUF5995"/>
    <property type="match status" value="1"/>
</dbReference>
<gene>
    <name evidence="2" type="ORF">KO481_40120</name>
</gene>
<evidence type="ECO:0000313" key="3">
    <source>
        <dbReference type="Proteomes" id="UP000733379"/>
    </source>
</evidence>
<feature type="signal peptide" evidence="1">
    <location>
        <begin position="1"/>
        <end position="19"/>
    </location>
</feature>
<comment type="caution">
    <text evidence="2">The sequence shown here is derived from an EMBL/GenBank/DDBJ whole genome shotgun (WGS) entry which is preliminary data.</text>
</comment>
<accession>A0ABS6BBQ3</accession>
<dbReference type="EMBL" id="JAHKNI010000024">
    <property type="protein sequence ID" value="MBU3067713.1"/>
    <property type="molecule type" value="Genomic_DNA"/>
</dbReference>
<evidence type="ECO:0000313" key="2">
    <source>
        <dbReference type="EMBL" id="MBU3067713.1"/>
    </source>
</evidence>
<feature type="chain" id="PRO_5046347361" evidence="1">
    <location>
        <begin position="20"/>
        <end position="300"/>
    </location>
</feature>
<dbReference type="InterPro" id="IPR006311">
    <property type="entry name" value="TAT_signal"/>
</dbReference>
<keyword evidence="3" id="KW-1185">Reference proteome</keyword>
<keyword evidence="1" id="KW-0732">Signal</keyword>
<dbReference type="Proteomes" id="UP000733379">
    <property type="component" value="Unassembled WGS sequence"/>
</dbReference>
<dbReference type="InterPro" id="IPR046037">
    <property type="entry name" value="DUF5995"/>
</dbReference>
<evidence type="ECO:0000256" key="1">
    <source>
        <dbReference type="SAM" id="SignalP"/>
    </source>
</evidence>
<organism evidence="2 3">
    <name type="scientific">Nocardia albiluteola</name>
    <dbReference type="NCBI Taxonomy" id="2842303"/>
    <lineage>
        <taxon>Bacteria</taxon>
        <taxon>Bacillati</taxon>
        <taxon>Actinomycetota</taxon>
        <taxon>Actinomycetes</taxon>
        <taxon>Mycobacteriales</taxon>
        <taxon>Nocardiaceae</taxon>
        <taxon>Nocardia</taxon>
    </lineage>
</organism>
<dbReference type="PROSITE" id="PS51318">
    <property type="entry name" value="TAT"/>
    <property type="match status" value="1"/>
</dbReference>
<name>A0ABS6BBQ3_9NOCA</name>